<dbReference type="SUPFAM" id="SSF50978">
    <property type="entry name" value="WD40 repeat-like"/>
    <property type="match status" value="1"/>
</dbReference>
<feature type="compositionally biased region" description="Low complexity" evidence="4">
    <location>
        <begin position="15"/>
        <end position="29"/>
    </location>
</feature>
<evidence type="ECO:0000256" key="4">
    <source>
        <dbReference type="SAM" id="MobiDB-lite"/>
    </source>
</evidence>
<dbReference type="InterPro" id="IPR036322">
    <property type="entry name" value="WD40_repeat_dom_sf"/>
</dbReference>
<dbReference type="PRINTS" id="PR00320">
    <property type="entry name" value="GPROTEINBRPT"/>
</dbReference>
<evidence type="ECO:0000313" key="5">
    <source>
        <dbReference type="EnsemblPlants" id="Zm00001eb030650_P001"/>
    </source>
</evidence>
<proteinExistence type="predicted"/>
<dbReference type="SMART" id="SM00320">
    <property type="entry name" value="WD40"/>
    <property type="match status" value="7"/>
</dbReference>
<organism evidence="5 6">
    <name type="scientific">Zea mays</name>
    <name type="common">Maize</name>
    <dbReference type="NCBI Taxonomy" id="4577"/>
    <lineage>
        <taxon>Eukaryota</taxon>
        <taxon>Viridiplantae</taxon>
        <taxon>Streptophyta</taxon>
        <taxon>Embryophyta</taxon>
        <taxon>Tracheophyta</taxon>
        <taxon>Spermatophyta</taxon>
        <taxon>Magnoliopsida</taxon>
        <taxon>Liliopsida</taxon>
        <taxon>Poales</taxon>
        <taxon>Poaceae</taxon>
        <taxon>PACMAD clade</taxon>
        <taxon>Panicoideae</taxon>
        <taxon>Andropogonodae</taxon>
        <taxon>Andropogoneae</taxon>
        <taxon>Tripsacinae</taxon>
        <taxon>Zea</taxon>
    </lineage>
</organism>
<evidence type="ECO:0000256" key="1">
    <source>
        <dbReference type="ARBA" id="ARBA00022574"/>
    </source>
</evidence>
<reference evidence="5" key="3">
    <citation type="submission" date="2021-05" db="UniProtKB">
        <authorList>
            <consortium name="EnsemblPlants"/>
        </authorList>
    </citation>
    <scope>IDENTIFICATION</scope>
    <source>
        <strain evidence="5">cv. B73</strain>
    </source>
</reference>
<feature type="repeat" description="WD" evidence="3">
    <location>
        <begin position="209"/>
        <end position="250"/>
    </location>
</feature>
<feature type="repeat" description="WD" evidence="3">
    <location>
        <begin position="251"/>
        <end position="282"/>
    </location>
</feature>
<dbReference type="Proteomes" id="UP000007305">
    <property type="component" value="Chromosome 1"/>
</dbReference>
<dbReference type="PANTHER" id="PTHR22844:SF370">
    <property type="entry name" value="OS12G0594000 PROTEIN"/>
    <property type="match status" value="1"/>
</dbReference>
<dbReference type="PROSITE" id="PS50082">
    <property type="entry name" value="WD_REPEATS_2"/>
    <property type="match status" value="3"/>
</dbReference>
<dbReference type="Pfam" id="PF00400">
    <property type="entry name" value="WD40"/>
    <property type="match status" value="4"/>
</dbReference>
<sequence length="491" mass="51786">MGKHKKLLHFLRPDPAAAAPAPAKSSSTTSDDEENDDAYYYCYGAGDTSCSTPTTPSTAASPYSASPWTQLPGLGQDALPRGAGAVTGLLGSLVKEGGHVYSLAAAGELLYTGTDSRNVRVWRDRREQGGFQSGSGLVKAIVVAGDGRVYTGHQDGKVRVWRRAEGGGDDRPAAAHRRVGSLPRLRDVLRSSLRPSQYVRTRRHRSALWMRHTDAVSSLSVDAAAGLIYSASWDRTFKVWRASDSRCLESVHAHVDAVNAVAAASFDALVLTGSADGTVKVWRRGARGDGKGAAGTWHTMERVLREGAGAVTAIAVAVEARVVYVGSSDGAVAHWQWRRGAPPGAAPRNGGALRGHRMAVLCLAVAGRVIVSGSADRTVSVWRRGEGADHSRLAVLTGHAGPVKCVAMDQEEEEGTDDGSAPGRWVVYSGSLDGSVKVWRVSDSDRGSGGIAADLTTATTSARFWKASSPSPLRSWTPYAATPEPEHMGAA</sequence>
<evidence type="ECO:0000256" key="2">
    <source>
        <dbReference type="ARBA" id="ARBA00022737"/>
    </source>
</evidence>
<dbReference type="PROSITE" id="PS50294">
    <property type="entry name" value="WD_REPEATS_REGION"/>
    <property type="match status" value="2"/>
</dbReference>
<dbReference type="Gene3D" id="2.130.10.10">
    <property type="entry name" value="YVTN repeat-like/Quinoprotein amine dehydrogenase"/>
    <property type="match status" value="3"/>
</dbReference>
<accession>A0A804LRB7</accession>
<gene>
    <name evidence="5" type="primary">LOC103640523</name>
</gene>
<dbReference type="Gramene" id="Zm00001eb030650_T001">
    <property type="protein sequence ID" value="Zm00001eb030650_P001"/>
    <property type="gene ID" value="Zm00001eb030650"/>
</dbReference>
<dbReference type="InterPro" id="IPR015943">
    <property type="entry name" value="WD40/YVTN_repeat-like_dom_sf"/>
</dbReference>
<dbReference type="RefSeq" id="XP_020402103.1">
    <property type="nucleotide sequence ID" value="XM_020546514.2"/>
</dbReference>
<dbReference type="InterPro" id="IPR001680">
    <property type="entry name" value="WD40_rpt"/>
</dbReference>
<dbReference type="PANTHER" id="PTHR22844">
    <property type="entry name" value="F-BOX AND WD40 DOMAIN PROTEIN"/>
    <property type="match status" value="1"/>
</dbReference>
<keyword evidence="6" id="KW-1185">Reference proteome</keyword>
<dbReference type="RefSeq" id="XP_020402104.1">
    <property type="nucleotide sequence ID" value="XM_020546515.2"/>
</dbReference>
<keyword evidence="1 3" id="KW-0853">WD repeat</keyword>
<dbReference type="FunFam" id="2.130.10.10:FF:000775">
    <property type="entry name" value="BnaA09g28200D protein"/>
    <property type="match status" value="1"/>
</dbReference>
<dbReference type="KEGG" id="zma:103640523"/>
<dbReference type="InterPro" id="IPR020472">
    <property type="entry name" value="WD40_PAC1"/>
</dbReference>
<evidence type="ECO:0000313" key="6">
    <source>
        <dbReference type="Proteomes" id="UP000007305"/>
    </source>
</evidence>
<protein>
    <recommendedName>
        <fullName evidence="7">Protein JINGUBANG</fullName>
    </recommendedName>
</protein>
<feature type="region of interest" description="Disordered" evidence="4">
    <location>
        <begin position="466"/>
        <end position="491"/>
    </location>
</feature>
<keyword evidence="2" id="KW-0677">Repeat</keyword>
<dbReference type="InterPro" id="IPR045182">
    <property type="entry name" value="JINGUBANG-like"/>
</dbReference>
<evidence type="ECO:0008006" key="7">
    <source>
        <dbReference type="Google" id="ProtNLM"/>
    </source>
</evidence>
<feature type="region of interest" description="Disordered" evidence="4">
    <location>
        <begin position="1"/>
        <end position="35"/>
    </location>
</feature>
<feature type="repeat" description="WD" evidence="3">
    <location>
        <begin position="353"/>
        <end position="382"/>
    </location>
</feature>
<dbReference type="GeneID" id="103640523"/>
<dbReference type="OrthoDB" id="674604at2759"/>
<dbReference type="AlphaFoldDB" id="A0A804LRB7"/>
<dbReference type="EnsemblPlants" id="Zm00001eb030650_T001">
    <property type="protein sequence ID" value="Zm00001eb030650_P001"/>
    <property type="gene ID" value="Zm00001eb030650"/>
</dbReference>
<reference evidence="6" key="1">
    <citation type="submission" date="2015-12" db="EMBL/GenBank/DDBJ databases">
        <title>Update maize B73 reference genome by single molecule sequencing technologies.</title>
        <authorList>
            <consortium name="Maize Genome Sequencing Project"/>
            <person name="Ware D."/>
        </authorList>
    </citation>
    <scope>NUCLEOTIDE SEQUENCE [LARGE SCALE GENOMIC DNA]</scope>
    <source>
        <strain evidence="6">cv. B73</strain>
    </source>
</reference>
<name>A0A804LRB7_MAIZE</name>
<reference evidence="5" key="2">
    <citation type="submission" date="2019-07" db="EMBL/GenBank/DDBJ databases">
        <authorList>
            <person name="Seetharam A."/>
            <person name="Woodhouse M."/>
            <person name="Cannon E."/>
        </authorList>
    </citation>
    <scope>NUCLEOTIDE SEQUENCE [LARGE SCALE GENOMIC DNA]</scope>
    <source>
        <strain evidence="5">cv. B73</strain>
    </source>
</reference>
<evidence type="ECO:0000256" key="3">
    <source>
        <dbReference type="PROSITE-ProRule" id="PRU00221"/>
    </source>
</evidence>
<dbReference type="InParanoid" id="A0A804LRB7"/>